<evidence type="ECO:0000313" key="1">
    <source>
        <dbReference type="EMBL" id="JAH15873.1"/>
    </source>
</evidence>
<dbReference type="AlphaFoldDB" id="A0A0E9QIH7"/>
<accession>A0A0E9QIH7</accession>
<sequence>MYVFSCNISASPKRPYVHLLCNRLIL</sequence>
<protein>
    <submittedName>
        <fullName evidence="1">Uncharacterized protein</fullName>
    </submittedName>
</protein>
<dbReference type="EMBL" id="GBXM01092704">
    <property type="protein sequence ID" value="JAH15873.1"/>
    <property type="molecule type" value="Transcribed_RNA"/>
</dbReference>
<name>A0A0E9QIH7_ANGAN</name>
<reference evidence="1" key="1">
    <citation type="submission" date="2014-11" db="EMBL/GenBank/DDBJ databases">
        <authorList>
            <person name="Amaro Gonzalez C."/>
        </authorList>
    </citation>
    <scope>NUCLEOTIDE SEQUENCE</scope>
</reference>
<proteinExistence type="predicted"/>
<organism evidence="1">
    <name type="scientific">Anguilla anguilla</name>
    <name type="common">European freshwater eel</name>
    <name type="synonym">Muraena anguilla</name>
    <dbReference type="NCBI Taxonomy" id="7936"/>
    <lineage>
        <taxon>Eukaryota</taxon>
        <taxon>Metazoa</taxon>
        <taxon>Chordata</taxon>
        <taxon>Craniata</taxon>
        <taxon>Vertebrata</taxon>
        <taxon>Euteleostomi</taxon>
        <taxon>Actinopterygii</taxon>
        <taxon>Neopterygii</taxon>
        <taxon>Teleostei</taxon>
        <taxon>Anguilliformes</taxon>
        <taxon>Anguillidae</taxon>
        <taxon>Anguilla</taxon>
    </lineage>
</organism>
<reference evidence="1" key="2">
    <citation type="journal article" date="2015" name="Fish Shellfish Immunol.">
        <title>Early steps in the European eel (Anguilla anguilla)-Vibrio vulnificus interaction in the gills: Role of the RtxA13 toxin.</title>
        <authorList>
            <person name="Callol A."/>
            <person name="Pajuelo D."/>
            <person name="Ebbesson L."/>
            <person name="Teles M."/>
            <person name="MacKenzie S."/>
            <person name="Amaro C."/>
        </authorList>
    </citation>
    <scope>NUCLEOTIDE SEQUENCE</scope>
</reference>